<evidence type="ECO:0000313" key="13">
    <source>
        <dbReference type="EMBL" id="KAK3087487.1"/>
    </source>
</evidence>
<dbReference type="PANTHER" id="PTHR10984:SF25">
    <property type="entry name" value="ENDOPLASMIC RETICULUM-GOLGI INTERMEDIATE COMPARTMENT PROTEIN 3"/>
    <property type="match status" value="1"/>
</dbReference>
<evidence type="ECO:0000256" key="8">
    <source>
        <dbReference type="ARBA" id="ARBA00023136"/>
    </source>
</evidence>
<evidence type="ECO:0000256" key="2">
    <source>
        <dbReference type="ARBA" id="ARBA00004457"/>
    </source>
</evidence>
<reference evidence="13" key="1">
    <citation type="submission" date="2019-08" db="EMBL/GenBank/DDBJ databases">
        <title>The improved chromosome-level genome for the pearl oyster Pinctada fucata martensii using PacBio sequencing and Hi-C.</title>
        <authorList>
            <person name="Zheng Z."/>
        </authorList>
    </citation>
    <scope>NUCLEOTIDE SEQUENCE</scope>
    <source>
        <strain evidence="13">ZZ-2019</strain>
        <tissue evidence="13">Adductor muscle</tissue>
    </source>
</reference>
<dbReference type="GO" id="GO:0033116">
    <property type="term" value="C:endoplasmic reticulum-Golgi intermediate compartment membrane"/>
    <property type="evidence" value="ECO:0007669"/>
    <property type="project" value="UniProtKB-SubCell"/>
</dbReference>
<comment type="subcellular location">
    <subcellularLocation>
        <location evidence="3">Cytoplasm</location>
    </subcellularLocation>
    <subcellularLocation>
        <location evidence="2">Endoplasmic reticulum-Golgi intermediate compartment membrane</location>
        <topology evidence="2">Multi-pass membrane protein</topology>
    </subcellularLocation>
    <subcellularLocation>
        <location evidence="1">Golgi apparatus</location>
        <location evidence="1">cis-Golgi network membrane</location>
        <topology evidence="1">Multi-pass membrane protein</topology>
    </subcellularLocation>
</comment>
<dbReference type="GO" id="GO:0030134">
    <property type="term" value="C:COPII-coated ER to Golgi transport vesicle"/>
    <property type="evidence" value="ECO:0007669"/>
    <property type="project" value="TreeGrafter"/>
</dbReference>
<dbReference type="GO" id="GO:0005789">
    <property type="term" value="C:endoplasmic reticulum membrane"/>
    <property type="evidence" value="ECO:0007669"/>
    <property type="project" value="TreeGrafter"/>
</dbReference>
<dbReference type="GO" id="GO:0006888">
    <property type="term" value="P:endoplasmic reticulum to Golgi vesicle-mediated transport"/>
    <property type="evidence" value="ECO:0007669"/>
    <property type="project" value="TreeGrafter"/>
</dbReference>
<evidence type="ECO:0000256" key="1">
    <source>
        <dbReference type="ARBA" id="ARBA00004257"/>
    </source>
</evidence>
<organism evidence="13 14">
    <name type="scientific">Pinctada imbricata</name>
    <name type="common">Atlantic pearl-oyster</name>
    <name type="synonym">Pinctada martensii</name>
    <dbReference type="NCBI Taxonomy" id="66713"/>
    <lineage>
        <taxon>Eukaryota</taxon>
        <taxon>Metazoa</taxon>
        <taxon>Spiralia</taxon>
        <taxon>Lophotrochozoa</taxon>
        <taxon>Mollusca</taxon>
        <taxon>Bivalvia</taxon>
        <taxon>Autobranchia</taxon>
        <taxon>Pteriomorphia</taxon>
        <taxon>Pterioida</taxon>
        <taxon>Pterioidea</taxon>
        <taxon>Pteriidae</taxon>
        <taxon>Pinctada</taxon>
    </lineage>
</organism>
<evidence type="ECO:0000256" key="10">
    <source>
        <dbReference type="SAM" id="MobiDB-lite"/>
    </source>
</evidence>
<protein>
    <recommendedName>
        <fullName evidence="9">Endoplasmic reticulum-Golgi intermediate compartment protein 3</fullName>
    </recommendedName>
</protein>
<dbReference type="SMART" id="SM00225">
    <property type="entry name" value="BTB"/>
    <property type="match status" value="1"/>
</dbReference>
<keyword evidence="14" id="KW-1185">Reference proteome</keyword>
<evidence type="ECO:0000256" key="11">
    <source>
        <dbReference type="SAM" id="Phobius"/>
    </source>
</evidence>
<dbReference type="EMBL" id="VSWD01000011">
    <property type="protein sequence ID" value="KAK3087487.1"/>
    <property type="molecule type" value="Genomic_DNA"/>
</dbReference>
<dbReference type="Proteomes" id="UP001186944">
    <property type="component" value="Unassembled WGS sequence"/>
</dbReference>
<dbReference type="Pfam" id="PF07970">
    <property type="entry name" value="COPIIcoated_ERV"/>
    <property type="match status" value="1"/>
</dbReference>
<evidence type="ECO:0000256" key="7">
    <source>
        <dbReference type="ARBA" id="ARBA00022989"/>
    </source>
</evidence>
<keyword evidence="5" id="KW-0963">Cytoplasm</keyword>
<dbReference type="GO" id="GO:0000139">
    <property type="term" value="C:Golgi membrane"/>
    <property type="evidence" value="ECO:0007669"/>
    <property type="project" value="TreeGrafter"/>
</dbReference>
<feature type="domain" description="BTB" evidence="12">
    <location>
        <begin position="429"/>
        <end position="496"/>
    </location>
</feature>
<dbReference type="PANTHER" id="PTHR10984">
    <property type="entry name" value="ENDOPLASMIC RETICULUM-GOLGI INTERMEDIATE COMPARTMENT PROTEIN"/>
    <property type="match status" value="1"/>
</dbReference>
<dbReference type="Pfam" id="PF08005">
    <property type="entry name" value="PHR"/>
    <property type="match status" value="1"/>
</dbReference>
<evidence type="ECO:0000313" key="14">
    <source>
        <dbReference type="Proteomes" id="UP001186944"/>
    </source>
</evidence>
<dbReference type="SUPFAM" id="SSF54695">
    <property type="entry name" value="POZ domain"/>
    <property type="match status" value="1"/>
</dbReference>
<evidence type="ECO:0000256" key="5">
    <source>
        <dbReference type="ARBA" id="ARBA00022490"/>
    </source>
</evidence>
<evidence type="ECO:0000259" key="12">
    <source>
        <dbReference type="PROSITE" id="PS50097"/>
    </source>
</evidence>
<keyword evidence="6 11" id="KW-0812">Transmembrane</keyword>
<proteinExistence type="inferred from homology"/>
<dbReference type="PROSITE" id="PS50097">
    <property type="entry name" value="BTB"/>
    <property type="match status" value="1"/>
</dbReference>
<dbReference type="GO" id="GO:0006890">
    <property type="term" value="P:retrograde vesicle-mediated transport, Golgi to endoplasmic reticulum"/>
    <property type="evidence" value="ECO:0007669"/>
    <property type="project" value="TreeGrafter"/>
</dbReference>
<dbReference type="Gene3D" id="3.30.710.10">
    <property type="entry name" value="Potassium Channel Kv1.1, Chain A"/>
    <property type="match status" value="1"/>
</dbReference>
<feature type="region of interest" description="Disordered" evidence="10">
    <location>
        <begin position="111"/>
        <end position="138"/>
    </location>
</feature>
<keyword evidence="8 11" id="KW-0472">Membrane</keyword>
<dbReference type="InterPro" id="IPR039542">
    <property type="entry name" value="Erv_N"/>
</dbReference>
<dbReference type="Pfam" id="PF00651">
    <property type="entry name" value="BTB"/>
    <property type="match status" value="1"/>
</dbReference>
<dbReference type="InterPro" id="IPR011333">
    <property type="entry name" value="SKP1/BTB/POZ_sf"/>
</dbReference>
<dbReference type="InterPro" id="IPR045888">
    <property type="entry name" value="Erv"/>
</dbReference>
<evidence type="ECO:0000256" key="3">
    <source>
        <dbReference type="ARBA" id="ARBA00004496"/>
    </source>
</evidence>
<dbReference type="Gene3D" id="1.25.40.420">
    <property type="match status" value="1"/>
</dbReference>
<dbReference type="InterPro" id="IPR038648">
    <property type="entry name" value="PHR_sf"/>
</dbReference>
<comment type="similarity">
    <text evidence="4">Belongs to the ERGIC family.</text>
</comment>
<dbReference type="InterPro" id="IPR000210">
    <property type="entry name" value="BTB/POZ_dom"/>
</dbReference>
<evidence type="ECO:0000256" key="6">
    <source>
        <dbReference type="ARBA" id="ARBA00022692"/>
    </source>
</evidence>
<dbReference type="Pfam" id="PF07707">
    <property type="entry name" value="BACK"/>
    <property type="match status" value="1"/>
</dbReference>
<dbReference type="SMART" id="SM00875">
    <property type="entry name" value="BACK"/>
    <property type="match status" value="1"/>
</dbReference>
<evidence type="ECO:0000256" key="9">
    <source>
        <dbReference type="ARBA" id="ARBA00040493"/>
    </source>
</evidence>
<dbReference type="Gene3D" id="2.60.120.820">
    <property type="entry name" value="PHR domain"/>
    <property type="match status" value="1"/>
</dbReference>
<dbReference type="InterPro" id="IPR011705">
    <property type="entry name" value="BACK"/>
</dbReference>
<dbReference type="AlphaFoldDB" id="A0AA88XLF9"/>
<name>A0AA88XLF9_PINIB</name>
<accession>A0AA88XLF9</accession>
<dbReference type="InterPro" id="IPR012983">
    <property type="entry name" value="PHR"/>
</dbReference>
<comment type="caution">
    <text evidence="13">The sequence shown here is derived from an EMBL/GenBank/DDBJ whole genome shotgun (WGS) entry which is preliminary data.</text>
</comment>
<evidence type="ECO:0000256" key="4">
    <source>
        <dbReference type="ARBA" id="ARBA00005648"/>
    </source>
</evidence>
<dbReference type="Pfam" id="PF13850">
    <property type="entry name" value="ERGIC_N"/>
    <property type="match status" value="1"/>
</dbReference>
<feature type="transmembrane region" description="Helical" evidence="11">
    <location>
        <begin position="27"/>
        <end position="46"/>
    </location>
</feature>
<sequence length="800" mass="91360">MQRGDILERLRHFDAYPKTLEDFRVKTYGGAIVTVISSIIMLTLFVSELNYYLTTDIQPELFVDTTRGQKIKININMTFNKIPCAFLSIDAMDTSGEQQLDVDHHLLKQRLDENGQRISDEPKKQELGDKSKDEVETTTKALDPERCESCYGAETPELKCCNTCEDVREAYRKKGWAFNTPENIEQCKREGWSEKIQAQKNEGCLTFGYLEVNKVQGNFHFAPGKSFQQHHIHVHDLQAFGGQKFNISHSIHHLSFGTDYPGIVNPLDNTLQSAEHDSMMFSYYIKVVPTTYVKVDGKTLYTNQYSVTKHSKVVGGSTGETGLPGAFFIYELSPMMVKYTEKRRSFMHFLTGVCAIIGGVFTDVQCISVQNMEINGHIFFTLGYCTSQLYVHENYISSNTEDAEMENEWQTGRSLAECNKYMLTHQVACDITFCIGSNSERVHAHKYVLGSRSSVFYAMLYGPMASAGEIHITDIEIEAFQCFLSYIYAEEVPLTGENVLAVMHAANKYAMTGLEAECVDFLMENLSPENVCAVLECAHCFSRKELRRHCIEFIKDNPGAFDSEHFQHLCTECLSMILKLDALIIQEEDLYEYVMKWTDVQCASQNLEVNQTNRRHVLGNLIYDVRFPIMNQKFFSEMVVAKELLSTEETVDIISKCQERKSVQCQVLKTKKTRNSTICLMLYSKYSNGNLPQDTESMEVYAALENSDSDEVLTEIRKVVKMPRNSCMFKINFPRCIKLEPDIRYSIYVQKEDMYSNWGDGGMASVVSEGINFYFLTTYKSEQTNRAKGLLPGIVFCKLR</sequence>
<keyword evidence="7 11" id="KW-1133">Transmembrane helix</keyword>
<dbReference type="InterPro" id="IPR012936">
    <property type="entry name" value="Erv_C"/>
</dbReference>
<gene>
    <name evidence="13" type="ORF">FSP39_006571</name>
</gene>